<dbReference type="InterPro" id="IPR025857">
    <property type="entry name" value="MacB_PCD"/>
</dbReference>
<feature type="domain" description="MacB-like periplasmic core" evidence="9">
    <location>
        <begin position="22"/>
        <end position="194"/>
    </location>
</feature>
<protein>
    <recommendedName>
        <fullName evidence="12">FtsX-like permease family protein</fullName>
    </recommendedName>
</protein>
<feature type="transmembrane region" description="Helical" evidence="7">
    <location>
        <begin position="750"/>
        <end position="772"/>
    </location>
</feature>
<evidence type="ECO:0000256" key="4">
    <source>
        <dbReference type="ARBA" id="ARBA00022989"/>
    </source>
</evidence>
<dbReference type="PANTHER" id="PTHR30572">
    <property type="entry name" value="MEMBRANE COMPONENT OF TRANSPORTER-RELATED"/>
    <property type="match status" value="1"/>
</dbReference>
<evidence type="ECO:0000256" key="1">
    <source>
        <dbReference type="ARBA" id="ARBA00004651"/>
    </source>
</evidence>
<comment type="similarity">
    <text evidence="6">Belongs to the ABC-4 integral membrane protein family.</text>
</comment>
<feature type="transmembrane region" description="Helical" evidence="7">
    <location>
        <begin position="308"/>
        <end position="332"/>
    </location>
</feature>
<reference evidence="10 11" key="1">
    <citation type="journal article" date="2011" name="Curr. Microbiol.">
        <title>Luteibacter jiangsuensis sp. nov.: a methamidophos-degrading bacterium isolated from a methamidophos-manufacturing factory.</title>
        <authorList>
            <person name="Wang L."/>
            <person name="Wang G.L."/>
            <person name="Li S.P."/>
            <person name="Jiang J.D."/>
        </authorList>
    </citation>
    <scope>NUCLEOTIDE SEQUENCE [LARGE SCALE GENOMIC DNA]</scope>
    <source>
        <strain evidence="10 11">CGMCC 1.10133</strain>
    </source>
</reference>
<feature type="transmembrane region" description="Helical" evidence="7">
    <location>
        <begin position="352"/>
        <end position="378"/>
    </location>
</feature>
<dbReference type="EMBL" id="JAAQQR010000003">
    <property type="protein sequence ID" value="NID04777.1"/>
    <property type="molecule type" value="Genomic_DNA"/>
</dbReference>
<dbReference type="Pfam" id="PF02687">
    <property type="entry name" value="FtsX"/>
    <property type="match status" value="2"/>
</dbReference>
<feature type="transmembrane region" description="Helical" evidence="7">
    <location>
        <begin position="717"/>
        <end position="738"/>
    </location>
</feature>
<evidence type="ECO:0000313" key="11">
    <source>
        <dbReference type="Proteomes" id="UP001429601"/>
    </source>
</evidence>
<evidence type="ECO:0000256" key="6">
    <source>
        <dbReference type="ARBA" id="ARBA00038076"/>
    </source>
</evidence>
<name>A0ABX0Q308_9GAMM</name>
<keyword evidence="11" id="KW-1185">Reference proteome</keyword>
<feature type="domain" description="ABC3 transporter permease C-terminal" evidence="8">
    <location>
        <begin position="669"/>
        <end position="769"/>
    </location>
</feature>
<dbReference type="Pfam" id="PF12704">
    <property type="entry name" value="MacB_PCD"/>
    <property type="match status" value="1"/>
</dbReference>
<keyword evidence="3 7" id="KW-0812">Transmembrane</keyword>
<evidence type="ECO:0000256" key="5">
    <source>
        <dbReference type="ARBA" id="ARBA00023136"/>
    </source>
</evidence>
<feature type="domain" description="ABC3 transporter permease C-terminal" evidence="8">
    <location>
        <begin position="264"/>
        <end position="377"/>
    </location>
</feature>
<evidence type="ECO:0008006" key="12">
    <source>
        <dbReference type="Google" id="ProtNLM"/>
    </source>
</evidence>
<proteinExistence type="inferred from homology"/>
<gene>
    <name evidence="10" type="ORF">HBF26_07755</name>
</gene>
<evidence type="ECO:0000256" key="7">
    <source>
        <dbReference type="SAM" id="Phobius"/>
    </source>
</evidence>
<sequence>MKWRPQASRDAHALARWPAFMLLASGTLSLGVAAAIGGVTLLDAVLQPPPWPNHERVAIYGRRTPDDPMRAMSPQLYDAVGQPAMVLSRGIARIPETVNVVAGRHTEILRAQRVDTGFLHTLGVAPSGTTDGGMGHGALVSEALRARLADIAPQVVGQTIVVDGSNVEIRGVLPAEYRFFSDVDLLLSLDPLNGSTALDGNMTAVALLSSASDIRPFSARVLRAARDIGPDPHGEDVRWSGATPIDDLVAYRARAPLWGFALSGVLVLAVAGMNVSQLISTRMFARIDETAVKMVFGARWEPWRSAGFDALAVGVLGFAVGLPGGTALVRLFKPFIPPAWLVSAAPMAPGWRVLSVVAAMTFVVLVLAAVIGAARVMGRLRHRERTMMSGAPAMRVTTGWTASALVLAQVALATLLVSYGMIAVSRAWLLAGTSPGFDTADGVVVELHPPMGAYPELSSVVRLADAIRSTVSALPGVEAVGWSSDVPTGRGFRMPFLRRGGGSRFIPFAVVSPGGIEAMGLRLLAGRTVVESDGSDAHPVAMVNEAYVRAFGSRGIGGFVRPAGRGAREARIVGIVGNTRRDAKGAAAPAVYVPLAQVDPHVFALMRQLQPLFVAIRGPAAATVASDALPSIVGEAAPSLALSPPVPLERIADAPLAGAHRDVALFATLSGVAVSLTAAGQYAMHSVEVAASRYALSLRMALGATPGQLLAHVVRKAFRVALSGIVLGLFGTCVMQHFSLGMVMPAGTAIGVSMAAALVMVFGTLVAVAAPASHAAALEPWRVLRSD</sequence>
<keyword evidence="5 7" id="KW-0472">Membrane</keyword>
<dbReference type="Proteomes" id="UP001429601">
    <property type="component" value="Unassembled WGS sequence"/>
</dbReference>
<keyword evidence="4 7" id="KW-1133">Transmembrane helix</keyword>
<feature type="transmembrane region" description="Helical" evidence="7">
    <location>
        <begin position="399"/>
        <end position="422"/>
    </location>
</feature>
<dbReference type="PANTHER" id="PTHR30572:SF4">
    <property type="entry name" value="ABC TRANSPORTER PERMEASE YTRF"/>
    <property type="match status" value="1"/>
</dbReference>
<feature type="transmembrane region" description="Helical" evidence="7">
    <location>
        <begin position="257"/>
        <end position="276"/>
    </location>
</feature>
<dbReference type="InterPro" id="IPR003838">
    <property type="entry name" value="ABC3_permease_C"/>
</dbReference>
<comment type="caution">
    <text evidence="10">The sequence shown here is derived from an EMBL/GenBank/DDBJ whole genome shotgun (WGS) entry which is preliminary data.</text>
</comment>
<keyword evidence="2" id="KW-1003">Cell membrane</keyword>
<organism evidence="10 11">
    <name type="scientific">Luteibacter jiangsuensis</name>
    <dbReference type="NCBI Taxonomy" id="637577"/>
    <lineage>
        <taxon>Bacteria</taxon>
        <taxon>Pseudomonadati</taxon>
        <taxon>Pseudomonadota</taxon>
        <taxon>Gammaproteobacteria</taxon>
        <taxon>Lysobacterales</taxon>
        <taxon>Rhodanobacteraceae</taxon>
        <taxon>Luteibacter</taxon>
    </lineage>
</organism>
<evidence type="ECO:0000259" key="8">
    <source>
        <dbReference type="Pfam" id="PF02687"/>
    </source>
</evidence>
<evidence type="ECO:0000256" key="2">
    <source>
        <dbReference type="ARBA" id="ARBA00022475"/>
    </source>
</evidence>
<evidence type="ECO:0000256" key="3">
    <source>
        <dbReference type="ARBA" id="ARBA00022692"/>
    </source>
</evidence>
<accession>A0ABX0Q308</accession>
<dbReference type="RefSeq" id="WP_167124748.1">
    <property type="nucleotide sequence ID" value="NZ_JAAQQR010000003.1"/>
</dbReference>
<evidence type="ECO:0000259" key="9">
    <source>
        <dbReference type="Pfam" id="PF12704"/>
    </source>
</evidence>
<comment type="subcellular location">
    <subcellularLocation>
        <location evidence="1">Cell membrane</location>
        <topology evidence="1">Multi-pass membrane protein</topology>
    </subcellularLocation>
</comment>
<evidence type="ECO:0000313" key="10">
    <source>
        <dbReference type="EMBL" id="NID04777.1"/>
    </source>
</evidence>
<dbReference type="InterPro" id="IPR050250">
    <property type="entry name" value="Macrolide_Exporter_MacB"/>
</dbReference>